<dbReference type="InterPro" id="IPR012337">
    <property type="entry name" value="RNaseH-like_sf"/>
</dbReference>
<dbReference type="Gene3D" id="3.30.420.10">
    <property type="entry name" value="Ribonuclease H-like superfamily/Ribonuclease H"/>
    <property type="match status" value="1"/>
</dbReference>
<evidence type="ECO:0000313" key="2">
    <source>
        <dbReference type="EMBL" id="QHU34508.1"/>
    </source>
</evidence>
<dbReference type="EMBL" id="MN740573">
    <property type="protein sequence ID" value="QHU34508.1"/>
    <property type="molecule type" value="Genomic_DNA"/>
</dbReference>
<dbReference type="GO" id="GO:0003676">
    <property type="term" value="F:nucleic acid binding"/>
    <property type="evidence" value="ECO:0007669"/>
    <property type="project" value="InterPro"/>
</dbReference>
<dbReference type="InterPro" id="IPR036397">
    <property type="entry name" value="RNaseH_sf"/>
</dbReference>
<name>A0A6C0LWW7_9ZZZZ</name>
<accession>A0A6C0LWW7</accession>
<sequence length="179" mass="20827">MSNVMLDLETLSTDSNSVILTIGAVRFNREYKVPELSKCDTFYRRIKLGSCEEVGLQTSKDTQEWWDSQSKSARHEVFINKDRVGIHQALCEFVEWFGRSSYIWAHGDDFDCVVLNSAYKACDILPPWKFWNTRDTRTIYDIAKVHINDVPVEIAHHALHDAYRQVVLLQNSFKILKLK</sequence>
<evidence type="ECO:0000259" key="1">
    <source>
        <dbReference type="Pfam" id="PF16473"/>
    </source>
</evidence>
<reference evidence="2" key="1">
    <citation type="journal article" date="2020" name="Nature">
        <title>Giant virus diversity and host interactions through global metagenomics.</title>
        <authorList>
            <person name="Schulz F."/>
            <person name="Roux S."/>
            <person name="Paez-Espino D."/>
            <person name="Jungbluth S."/>
            <person name="Walsh D.A."/>
            <person name="Denef V.J."/>
            <person name="McMahon K.D."/>
            <person name="Konstantinidis K.T."/>
            <person name="Eloe-Fadrosh E.A."/>
            <person name="Kyrpides N.C."/>
            <person name="Woyke T."/>
        </authorList>
    </citation>
    <scope>NUCLEOTIDE SEQUENCE</scope>
    <source>
        <strain evidence="2">GVMAG-S-1016713-169</strain>
    </source>
</reference>
<protein>
    <recommendedName>
        <fullName evidence="1">3'-5' exoribonuclease Rv2179c-like domain-containing protein</fullName>
    </recommendedName>
</protein>
<dbReference type="InterPro" id="IPR033390">
    <property type="entry name" value="Rv2179c-like"/>
</dbReference>
<feature type="domain" description="3'-5' exoribonuclease Rv2179c-like" evidence="1">
    <location>
        <begin position="3"/>
        <end position="170"/>
    </location>
</feature>
<dbReference type="Pfam" id="PF16473">
    <property type="entry name" value="Rv2179c-like"/>
    <property type="match status" value="1"/>
</dbReference>
<proteinExistence type="predicted"/>
<dbReference type="SUPFAM" id="SSF53098">
    <property type="entry name" value="Ribonuclease H-like"/>
    <property type="match status" value="1"/>
</dbReference>
<organism evidence="2">
    <name type="scientific">viral metagenome</name>
    <dbReference type="NCBI Taxonomy" id="1070528"/>
    <lineage>
        <taxon>unclassified sequences</taxon>
        <taxon>metagenomes</taxon>
        <taxon>organismal metagenomes</taxon>
    </lineage>
</organism>
<dbReference type="AlphaFoldDB" id="A0A6C0LWW7"/>